<reference evidence="2" key="1">
    <citation type="submission" date="2021-03" db="EMBL/GenBank/DDBJ databases">
        <title>Comparative genomics and phylogenomic investigation of the class Geoglossomycetes provide insights into ecological specialization and systematics.</title>
        <authorList>
            <person name="Melie T."/>
            <person name="Pirro S."/>
            <person name="Miller A.N."/>
            <person name="Quandt A."/>
        </authorList>
    </citation>
    <scope>NUCLEOTIDE SEQUENCE</scope>
    <source>
        <strain evidence="2">GBOQ0MN5Z8</strain>
    </source>
</reference>
<feature type="region of interest" description="Disordered" evidence="1">
    <location>
        <begin position="281"/>
        <end position="470"/>
    </location>
</feature>
<feature type="compositionally biased region" description="Low complexity" evidence="1">
    <location>
        <begin position="55"/>
        <end position="65"/>
    </location>
</feature>
<feature type="compositionally biased region" description="Low complexity" evidence="1">
    <location>
        <begin position="1065"/>
        <end position="1086"/>
    </location>
</feature>
<feature type="compositionally biased region" description="Low complexity" evidence="1">
    <location>
        <begin position="1148"/>
        <end position="1160"/>
    </location>
</feature>
<evidence type="ECO:0008006" key="4">
    <source>
        <dbReference type="Google" id="ProtNLM"/>
    </source>
</evidence>
<feature type="compositionally biased region" description="Low complexity" evidence="1">
    <location>
        <begin position="179"/>
        <end position="190"/>
    </location>
</feature>
<protein>
    <recommendedName>
        <fullName evidence="4">AGC-kinase C-terminal domain-containing protein</fullName>
    </recommendedName>
</protein>
<evidence type="ECO:0000256" key="1">
    <source>
        <dbReference type="SAM" id="MobiDB-lite"/>
    </source>
</evidence>
<keyword evidence="3" id="KW-1185">Reference proteome</keyword>
<feature type="compositionally biased region" description="Polar residues" evidence="1">
    <location>
        <begin position="281"/>
        <end position="291"/>
    </location>
</feature>
<dbReference type="AlphaFoldDB" id="A0A9P8L2V4"/>
<feature type="compositionally biased region" description="Polar residues" evidence="1">
    <location>
        <begin position="373"/>
        <end position="387"/>
    </location>
</feature>
<feature type="compositionally biased region" description="Basic and acidic residues" evidence="1">
    <location>
        <begin position="441"/>
        <end position="453"/>
    </location>
</feature>
<evidence type="ECO:0000313" key="3">
    <source>
        <dbReference type="Proteomes" id="UP000698800"/>
    </source>
</evidence>
<feature type="compositionally biased region" description="Polar residues" evidence="1">
    <location>
        <begin position="18"/>
        <end position="54"/>
    </location>
</feature>
<dbReference type="EMBL" id="JAGHQL010000017">
    <property type="protein sequence ID" value="KAH0544526.1"/>
    <property type="molecule type" value="Genomic_DNA"/>
</dbReference>
<feature type="compositionally biased region" description="Polar residues" evidence="1">
    <location>
        <begin position="119"/>
        <end position="147"/>
    </location>
</feature>
<feature type="region of interest" description="Disordered" evidence="1">
    <location>
        <begin position="88"/>
        <end position="228"/>
    </location>
</feature>
<feature type="compositionally biased region" description="Low complexity" evidence="1">
    <location>
        <begin position="206"/>
        <end position="217"/>
    </location>
</feature>
<feature type="region of interest" description="Disordered" evidence="1">
    <location>
        <begin position="1060"/>
        <end position="1194"/>
    </location>
</feature>
<feature type="compositionally biased region" description="Pro residues" evidence="1">
    <location>
        <begin position="388"/>
        <end position="403"/>
    </location>
</feature>
<accession>A0A9P8L2V4</accession>
<organism evidence="2 3">
    <name type="scientific">Glutinoglossum americanum</name>
    <dbReference type="NCBI Taxonomy" id="1670608"/>
    <lineage>
        <taxon>Eukaryota</taxon>
        <taxon>Fungi</taxon>
        <taxon>Dikarya</taxon>
        <taxon>Ascomycota</taxon>
        <taxon>Pezizomycotina</taxon>
        <taxon>Geoglossomycetes</taxon>
        <taxon>Geoglossales</taxon>
        <taxon>Geoglossaceae</taxon>
        <taxon>Glutinoglossum</taxon>
    </lineage>
</organism>
<comment type="caution">
    <text evidence="2">The sequence shown here is derived from an EMBL/GenBank/DDBJ whole genome shotgun (WGS) entry which is preliminary data.</text>
</comment>
<feature type="region of interest" description="Disordered" evidence="1">
    <location>
        <begin position="859"/>
        <end position="907"/>
    </location>
</feature>
<sequence length="1225" mass="129736">MAPSGMFSYLRPHHKRSSSGSKPVSTLNPSPLYSTDSVVSSPEFQANSQVRLTRSNSPHSSVSPVSPLPPILPQIPRVASTIDHQRDSSLLDPQNAWGSQCGSTEGTRRASDALRPSSRGETSTGSSLNTHLTVDSKANVNRPQSARSAGPKEFPVGGLFTRSAAPPPLTQSPVPYPATTPASTYYSSSTGNLSTVSTYPNTASGSRSISLNSISSLNPPPRSGKTKLNLLNPMSLLMRRRANQQMARLEDPPQDDYDPRIRGKGVHDFNAPPRLRIISEQGNLSPSQSVGRNLGFPQTDEAGRKLSAGQDYRLLGVDVSSGGDRESPIGPRSGEHTPIFKEHFGDIIPDDGNVDAPWKRQGDQSVGGYLAGSLQQNTTAPVSQTALPPQPPDRSPPPPPPPPEVRDMPPSESPPMRPEVGGPPVDGIEPARYAKPWESLGDDRLAEGLDRLDSGPMGISLAESPAYGSGLPKHFKSNASRFSFEVSGIGSSSQEKLLEEAHRKTMAKRRSELPKQVSNNFVDEFDERFNDEEMGDFDYCEDDGIFEEPIPGVNSDAVEDDGFLEEPIPGVNSDAVEDGGFFEEMVPGVNSDAPEDDGDFEEIIPGVNGDAVEGDDNMKGGIIGFDFGSHILSAVSSPATPYGVNGAGAMGTPRDTEGRVIGYAVSKESPLLIRNFPTDTPESPTQGQEPGRHDSGDGLGLAGVDISRMSDDDELYFNDGIIEPPLEDEGEHAFDESVFDNEDNGIFGLPLRDIKPPMVPAPLRFSVTSTSSPAKYASEDDEDDSIDPQDSQATDTAFPPMMNPSGNGLAYRALLSQQLSLPITENPPPPSVKQNTSMGLTQDNLNAYHNALVAAANAAATNGKLSRRDTTSSSDLEDYRGGNPEPNGSSHPGLAPDSGRASEEVEAGYGGFPSNGFYDTDGFDYDDCLEDDPIIAEANAEALASDDEGFYGSEFGFYAHAAASGQAEYVAGGYFGPRREITRTMSGRMREPNLTPITERSECSNRTSFALSLHGPQGQPGVASPGLAQLVGMMGGGVEDDDMNFKALLKLRRGAFGGSNGSLRSAGSAASQPGGSPLGFLPPLGSTGNGFQPGPGLSAGAGSGYANSPRFPSPNGYASDLDSAPASPTITLGNHPLSRWGGPGQRISSHSEGSSGPASPLAAVFAADAPTKKPKHRREGSGGDSIAYLREEGEDGERWVLERRRTDEFGEVEIVGREIVEGGRI</sequence>
<feature type="compositionally biased region" description="Gly residues" evidence="1">
    <location>
        <begin position="1087"/>
        <end position="1103"/>
    </location>
</feature>
<evidence type="ECO:0000313" key="2">
    <source>
        <dbReference type="EMBL" id="KAH0544526.1"/>
    </source>
</evidence>
<proteinExistence type="predicted"/>
<feature type="compositionally biased region" description="Polar residues" evidence="1">
    <location>
        <begin position="96"/>
        <end position="105"/>
    </location>
</feature>
<dbReference type="OrthoDB" id="5408302at2759"/>
<feature type="compositionally biased region" description="Polar residues" evidence="1">
    <location>
        <begin position="677"/>
        <end position="688"/>
    </location>
</feature>
<feature type="region of interest" description="Disordered" evidence="1">
    <location>
        <begin position="764"/>
        <end position="808"/>
    </location>
</feature>
<feature type="compositionally biased region" description="Polar residues" evidence="1">
    <location>
        <begin position="191"/>
        <end position="205"/>
    </location>
</feature>
<feature type="compositionally biased region" description="Pro residues" evidence="1">
    <location>
        <begin position="165"/>
        <end position="178"/>
    </location>
</feature>
<feature type="region of interest" description="Disordered" evidence="1">
    <location>
        <begin position="675"/>
        <end position="700"/>
    </location>
</feature>
<feature type="region of interest" description="Disordered" evidence="1">
    <location>
        <begin position="1"/>
        <end position="73"/>
    </location>
</feature>
<dbReference type="Proteomes" id="UP000698800">
    <property type="component" value="Unassembled WGS sequence"/>
</dbReference>
<gene>
    <name evidence="2" type="ORF">FGG08_001298</name>
</gene>
<feature type="compositionally biased region" description="Basic and acidic residues" evidence="1">
    <location>
        <begin position="323"/>
        <end position="345"/>
    </location>
</feature>
<name>A0A9P8L2V4_9PEZI</name>